<dbReference type="AlphaFoldDB" id="U1X9G0"/>
<dbReference type="Pfam" id="PF00144">
    <property type="entry name" value="Beta-lactamase"/>
    <property type="match status" value="1"/>
</dbReference>
<gene>
    <name evidence="2" type="ORF">HMPREF0083_00284</name>
</gene>
<evidence type="ECO:0000313" key="2">
    <source>
        <dbReference type="EMBL" id="ERI11605.1"/>
    </source>
</evidence>
<sequence>MKIENVKREIEEKLKRKVASDQYLHNVYLLIHSDKLDVHWTMAEGKTDGILANPNQPYHTASVGKTFTSVILAILVDKGLVKFDDPIVNYLPADILKDLHIYKGTDYTNDIQIKHLLSNTSGLPDYFEDKPKHGKRFLEEILENPSRFWTPQETIHWSKEHLTPHFPPGTGVHYTDTGYNLLGLIIETITSKSFHEVLHDYIFNPLHMNHSYLSQFSEPIIKSQHPVAHLYLKELKINVDNHISFSSFYSGGQTVCTLEDQLLFMKALANNQIIQKETLDIMKQWNRMWIGMDYGYGLMRMRFLPFTQKYLGWGHLGSSGTSMLYFPNMDTYIIGGFNQTTYRSKSMNFIFFNVLRKLANMQK</sequence>
<organism evidence="2 3">
    <name type="scientific">Aneurinibacillus aneurinilyticus ATCC 12856</name>
    <dbReference type="NCBI Taxonomy" id="649747"/>
    <lineage>
        <taxon>Bacteria</taxon>
        <taxon>Bacillati</taxon>
        <taxon>Bacillota</taxon>
        <taxon>Bacilli</taxon>
        <taxon>Bacillales</taxon>
        <taxon>Paenibacillaceae</taxon>
        <taxon>Aneurinibacillus group</taxon>
        <taxon>Aneurinibacillus</taxon>
    </lineage>
</organism>
<dbReference type="EMBL" id="AWSJ01000028">
    <property type="protein sequence ID" value="ERI11605.1"/>
    <property type="molecule type" value="Genomic_DNA"/>
</dbReference>
<accession>U1X9G0</accession>
<name>U1X9G0_ANEAE</name>
<reference evidence="2 3" key="1">
    <citation type="submission" date="2013-08" db="EMBL/GenBank/DDBJ databases">
        <authorList>
            <person name="Weinstock G."/>
            <person name="Sodergren E."/>
            <person name="Wylie T."/>
            <person name="Fulton L."/>
            <person name="Fulton R."/>
            <person name="Fronick C."/>
            <person name="O'Laughlin M."/>
            <person name="Godfrey J."/>
            <person name="Miner T."/>
            <person name="Herter B."/>
            <person name="Appelbaum E."/>
            <person name="Cordes M."/>
            <person name="Lek S."/>
            <person name="Wollam A."/>
            <person name="Pepin K.H."/>
            <person name="Palsikar V.B."/>
            <person name="Mitreva M."/>
            <person name="Wilson R.K."/>
        </authorList>
    </citation>
    <scope>NUCLEOTIDE SEQUENCE [LARGE SCALE GENOMIC DNA]</scope>
    <source>
        <strain evidence="2 3">ATCC 12856</strain>
    </source>
</reference>
<keyword evidence="3" id="KW-1185">Reference proteome</keyword>
<dbReference type="RefSeq" id="WP_021621146.1">
    <property type="nucleotide sequence ID" value="NZ_KE952763.1"/>
</dbReference>
<dbReference type="Proteomes" id="UP000016511">
    <property type="component" value="Unassembled WGS sequence"/>
</dbReference>
<proteinExistence type="predicted"/>
<dbReference type="InterPro" id="IPR050491">
    <property type="entry name" value="AmpC-like"/>
</dbReference>
<dbReference type="InterPro" id="IPR012338">
    <property type="entry name" value="Beta-lactam/transpept-like"/>
</dbReference>
<dbReference type="PANTHER" id="PTHR46825:SF7">
    <property type="entry name" value="D-ALANYL-D-ALANINE CARBOXYPEPTIDASE"/>
    <property type="match status" value="1"/>
</dbReference>
<dbReference type="HOGENOM" id="CLU_020027_2_2_9"/>
<dbReference type="SUPFAM" id="SSF56601">
    <property type="entry name" value="beta-lactamase/transpeptidase-like"/>
    <property type="match status" value="1"/>
</dbReference>
<protein>
    <submittedName>
        <fullName evidence="2">Beta-lactamase</fullName>
    </submittedName>
</protein>
<dbReference type="InterPro" id="IPR001466">
    <property type="entry name" value="Beta-lactam-related"/>
</dbReference>
<dbReference type="STRING" id="649747.HMPREF0083_00284"/>
<dbReference type="GeneID" id="92838883"/>
<dbReference type="Gene3D" id="3.40.710.10">
    <property type="entry name" value="DD-peptidase/beta-lactamase superfamily"/>
    <property type="match status" value="1"/>
</dbReference>
<evidence type="ECO:0000259" key="1">
    <source>
        <dbReference type="Pfam" id="PF00144"/>
    </source>
</evidence>
<comment type="caution">
    <text evidence="2">The sequence shown here is derived from an EMBL/GenBank/DDBJ whole genome shotgun (WGS) entry which is preliminary data.</text>
</comment>
<evidence type="ECO:0000313" key="3">
    <source>
        <dbReference type="Proteomes" id="UP000016511"/>
    </source>
</evidence>
<dbReference type="eggNOG" id="COG1680">
    <property type="taxonomic scope" value="Bacteria"/>
</dbReference>
<dbReference type="PATRIC" id="fig|649747.3.peg.257"/>
<feature type="domain" description="Beta-lactamase-related" evidence="1">
    <location>
        <begin position="45"/>
        <end position="340"/>
    </location>
</feature>
<dbReference type="PANTHER" id="PTHR46825">
    <property type="entry name" value="D-ALANYL-D-ALANINE-CARBOXYPEPTIDASE/ENDOPEPTIDASE AMPH"/>
    <property type="match status" value="1"/>
</dbReference>